<dbReference type="EMBL" id="CP012525">
    <property type="protein sequence ID" value="ALC45185.1"/>
    <property type="molecule type" value="Genomic_DNA"/>
</dbReference>
<reference evidence="1 2" key="1">
    <citation type="submission" date="2015-08" db="EMBL/GenBank/DDBJ databases">
        <title>Ancestral chromatin configuration constrains chromatin evolution on differentiating sex chromosomes in Drosophila.</title>
        <authorList>
            <person name="Zhou Q."/>
            <person name="Bachtrog D."/>
        </authorList>
    </citation>
    <scope>NUCLEOTIDE SEQUENCE [LARGE SCALE GENOMIC DNA]</scope>
    <source>
        <tissue evidence="1">Whole larvae</tissue>
    </source>
</reference>
<gene>
    <name evidence="1" type="ORF">Dbus_chr3Lg2351</name>
</gene>
<proteinExistence type="predicted"/>
<sequence>MSTHAVTRPLRLTDPTPLEATASACANHVHAATCGVVGEVSKKKCEISEALTDLPSRSVGVRHLGQGLVLTLMVTLLASSQRASAARYKTHKLQLYKEKRKMTVILTLGSTVYSHEFGAPSPAPSGRHSPM</sequence>
<organism evidence="1 2">
    <name type="scientific">Drosophila busckii</name>
    <name type="common">Fruit fly</name>
    <dbReference type="NCBI Taxonomy" id="30019"/>
    <lineage>
        <taxon>Eukaryota</taxon>
        <taxon>Metazoa</taxon>
        <taxon>Ecdysozoa</taxon>
        <taxon>Arthropoda</taxon>
        <taxon>Hexapoda</taxon>
        <taxon>Insecta</taxon>
        <taxon>Pterygota</taxon>
        <taxon>Neoptera</taxon>
        <taxon>Endopterygota</taxon>
        <taxon>Diptera</taxon>
        <taxon>Brachycera</taxon>
        <taxon>Muscomorpha</taxon>
        <taxon>Ephydroidea</taxon>
        <taxon>Drosophilidae</taxon>
        <taxon>Drosophila</taxon>
    </lineage>
</organism>
<dbReference type="Proteomes" id="UP000494163">
    <property type="component" value="Chromosome 3L"/>
</dbReference>
<evidence type="ECO:0000313" key="2">
    <source>
        <dbReference type="Proteomes" id="UP000494163"/>
    </source>
</evidence>
<keyword evidence="2" id="KW-1185">Reference proteome</keyword>
<name>A0A0M4EN04_DROBS</name>
<protein>
    <submittedName>
        <fullName evidence="1">CG34261</fullName>
    </submittedName>
</protein>
<evidence type="ECO:0000313" key="1">
    <source>
        <dbReference type="EMBL" id="ALC45185.1"/>
    </source>
</evidence>
<accession>A0A0M4EN04</accession>
<dbReference type="AlphaFoldDB" id="A0A0M4EN04"/>